<evidence type="ECO:0000259" key="10">
    <source>
        <dbReference type="Pfam" id="PF08772"/>
    </source>
</evidence>
<keyword evidence="4" id="KW-0378">Hydrolase</keyword>
<keyword evidence="13" id="KW-1185">Reference proteome</keyword>
<dbReference type="GO" id="GO:0046872">
    <property type="term" value="F:metal ion binding"/>
    <property type="evidence" value="ECO:0007669"/>
    <property type="project" value="UniProtKB-UniRule"/>
</dbReference>
<evidence type="ECO:0000259" key="11">
    <source>
        <dbReference type="Pfam" id="PF17146"/>
    </source>
</evidence>
<feature type="binding site" evidence="8">
    <location>
        <position position="283"/>
    </location>
    <ligand>
        <name>Zn(2+)</name>
        <dbReference type="ChEBI" id="CHEBI:29105"/>
    </ligand>
</feature>
<dbReference type="CDD" id="cd09876">
    <property type="entry name" value="PIN_Nob1-like"/>
    <property type="match status" value="1"/>
</dbReference>
<feature type="region of interest" description="Disordered" evidence="9">
    <location>
        <begin position="346"/>
        <end position="368"/>
    </location>
</feature>
<dbReference type="Pfam" id="PF08772">
    <property type="entry name" value="Zn_ribbon_NOB1"/>
    <property type="match status" value="1"/>
</dbReference>
<evidence type="ECO:0000256" key="4">
    <source>
        <dbReference type="ARBA" id="ARBA00022801"/>
    </source>
</evidence>
<evidence type="ECO:0000256" key="7">
    <source>
        <dbReference type="PIRNR" id="PIRNR037125"/>
    </source>
</evidence>
<evidence type="ECO:0000256" key="6">
    <source>
        <dbReference type="ARBA" id="ARBA00023242"/>
    </source>
</evidence>
<feature type="region of interest" description="Disordered" evidence="9">
    <location>
        <begin position="134"/>
        <end position="185"/>
    </location>
</feature>
<dbReference type="FunFam" id="3.40.50.1010:FF:000020">
    <property type="entry name" value="20S-pre-rRNA D-site endonuclease NOB1"/>
    <property type="match status" value="1"/>
</dbReference>
<evidence type="ECO:0000313" key="12">
    <source>
        <dbReference type="EMBL" id="RKO88837.1"/>
    </source>
</evidence>
<organism evidence="12 13">
    <name type="scientific">Blyttiomyces helicus</name>
    <dbReference type="NCBI Taxonomy" id="388810"/>
    <lineage>
        <taxon>Eukaryota</taxon>
        <taxon>Fungi</taxon>
        <taxon>Fungi incertae sedis</taxon>
        <taxon>Chytridiomycota</taxon>
        <taxon>Chytridiomycota incertae sedis</taxon>
        <taxon>Chytridiomycetes</taxon>
        <taxon>Chytridiomycetes incertae sedis</taxon>
        <taxon>Blyttiomyces</taxon>
    </lineage>
</organism>
<feature type="domain" description="Nin one binding (NOB1) Zn-ribbon-like" evidence="10">
    <location>
        <begin position="255"/>
        <end position="297"/>
    </location>
</feature>
<gene>
    <name evidence="12" type="ORF">BDK51DRAFT_23831</name>
</gene>
<dbReference type="GO" id="GO:0030688">
    <property type="term" value="C:preribosome, small subunit precursor"/>
    <property type="evidence" value="ECO:0007669"/>
    <property type="project" value="TreeGrafter"/>
</dbReference>
<keyword evidence="2" id="KW-0540">Nuclease</keyword>
<comment type="similarity">
    <text evidence="1 7">Belongs to the NOB1 family.</text>
</comment>
<dbReference type="OrthoDB" id="446759at2759"/>
<dbReference type="EMBL" id="KZ996449">
    <property type="protein sequence ID" value="RKO88837.1"/>
    <property type="molecule type" value="Genomic_DNA"/>
</dbReference>
<dbReference type="PANTHER" id="PTHR12814:SF2">
    <property type="entry name" value="RNA-BINDING PROTEIN NOB1"/>
    <property type="match status" value="1"/>
</dbReference>
<reference evidence="13" key="1">
    <citation type="journal article" date="2018" name="Nat. Microbiol.">
        <title>Leveraging single-cell genomics to expand the fungal tree of life.</title>
        <authorList>
            <person name="Ahrendt S.R."/>
            <person name="Quandt C.A."/>
            <person name="Ciobanu D."/>
            <person name="Clum A."/>
            <person name="Salamov A."/>
            <person name="Andreopoulos B."/>
            <person name="Cheng J.F."/>
            <person name="Woyke T."/>
            <person name="Pelin A."/>
            <person name="Henrissat B."/>
            <person name="Reynolds N.K."/>
            <person name="Benny G.L."/>
            <person name="Smith M.E."/>
            <person name="James T.Y."/>
            <person name="Grigoriev I.V."/>
        </authorList>
    </citation>
    <scope>NUCLEOTIDE SEQUENCE [LARGE SCALE GENOMIC DNA]</scope>
</reference>
<dbReference type="GO" id="GO:0030490">
    <property type="term" value="P:maturation of SSU-rRNA"/>
    <property type="evidence" value="ECO:0007669"/>
    <property type="project" value="TreeGrafter"/>
</dbReference>
<evidence type="ECO:0000256" key="2">
    <source>
        <dbReference type="ARBA" id="ARBA00022722"/>
    </source>
</evidence>
<dbReference type="GO" id="GO:0005730">
    <property type="term" value="C:nucleolus"/>
    <property type="evidence" value="ECO:0007669"/>
    <property type="project" value="UniProtKB-SubCell"/>
</dbReference>
<evidence type="ECO:0000256" key="9">
    <source>
        <dbReference type="SAM" id="MobiDB-lite"/>
    </source>
</evidence>
<dbReference type="InterPro" id="IPR039907">
    <property type="entry name" value="NOB1"/>
</dbReference>
<dbReference type="InterPro" id="IPR017117">
    <property type="entry name" value="Nob1_euk"/>
</dbReference>
<dbReference type="GO" id="GO:0004521">
    <property type="term" value="F:RNA endonuclease activity"/>
    <property type="evidence" value="ECO:0007669"/>
    <property type="project" value="UniProtKB-UniRule"/>
</dbReference>
<proteinExistence type="inferred from homology"/>
<feature type="domain" description="Ribonuclease PIN" evidence="11">
    <location>
        <begin position="30"/>
        <end position="116"/>
    </location>
</feature>
<evidence type="ECO:0000256" key="5">
    <source>
        <dbReference type="ARBA" id="ARBA00022833"/>
    </source>
</evidence>
<dbReference type="SUPFAM" id="SSF144206">
    <property type="entry name" value="NOB1 zinc finger-like"/>
    <property type="match status" value="1"/>
</dbReference>
<dbReference type="PIRSF" id="PIRSF037125">
    <property type="entry name" value="D-site_20S_pre-rRNA_nuclease"/>
    <property type="match status" value="1"/>
</dbReference>
<dbReference type="Proteomes" id="UP000269721">
    <property type="component" value="Unassembled WGS sequence"/>
</dbReference>
<dbReference type="Gene3D" id="3.40.50.1010">
    <property type="entry name" value="5'-nuclease"/>
    <property type="match status" value="1"/>
</dbReference>
<feature type="binding site" evidence="8">
    <location>
        <position position="268"/>
    </location>
    <ligand>
        <name>Zn(2+)</name>
        <dbReference type="ChEBI" id="CHEBI:29105"/>
    </ligand>
</feature>
<keyword evidence="3 7" id="KW-0479">Metal-binding</keyword>
<feature type="compositionally biased region" description="Basic and acidic residues" evidence="9">
    <location>
        <begin position="359"/>
        <end position="368"/>
    </location>
</feature>
<sequence length="368" mass="40021">MATEGTLPPPDSTAPKMSSASRGKDTVHTLVVDAAPLIKATPIAHLATRFITTPDVMREIRDRQARANLAALPFELEVRAPSEDAMAAVVAFAKKTGDFAALSAADLKVIALTYMLEKETTGIAHLRTEPIRANASVGGRREKKPAAAASTEGASVVAAPEQPEQEAAVERSGDPALTPSEDTEAALEQEADIEIGEWITPQNVAKYKARDSGAGSAAPREPRIIPVACITSDFAMQNVIMQMNLRLLSVDGLMIKKLKSWILRCHACFKTTADMEKKFCPYCGNNTLMRTSFSVPTPKGGRKGNDMILREDQREYQKALAATRRKKTTLDPFDLDYVGLDGKRSSGTEPVIGHGRRNVNIDRKPRRR</sequence>
<feature type="region of interest" description="Disordered" evidence="9">
    <location>
        <begin position="1"/>
        <end position="22"/>
    </location>
</feature>
<comment type="subcellular location">
    <subcellularLocation>
        <location evidence="7">Nucleus</location>
        <location evidence="7">Nucleolus</location>
    </subcellularLocation>
</comment>
<protein>
    <recommendedName>
        <fullName evidence="7">20S-pre-rRNA D-site endonuclease NOB1</fullName>
    </recommendedName>
</protein>
<keyword evidence="5 7" id="KW-0862">Zinc</keyword>
<evidence type="ECO:0000256" key="8">
    <source>
        <dbReference type="PIRSR" id="PIRSR037125-1"/>
    </source>
</evidence>
<comment type="function">
    <text evidence="7">Required for the synthesis of 40S ribosome subunits. Has a role in processing 20S pre-rRNA into the mature 18S rRNA, where it is required for cleavage at the 3' end of the mature 18S rRNA (D-site). Accompanies the 20S pre-rRNA from the nucleus to the cytoplasm.</text>
</comment>
<keyword evidence="6 7" id="KW-0539">Nucleus</keyword>
<evidence type="ECO:0000313" key="13">
    <source>
        <dbReference type="Proteomes" id="UP000269721"/>
    </source>
</evidence>
<dbReference type="AlphaFoldDB" id="A0A4V1IR51"/>
<dbReference type="InterPro" id="IPR014881">
    <property type="entry name" value="NOB1_Zn-bd"/>
</dbReference>
<feature type="binding site" evidence="8">
    <location>
        <position position="280"/>
    </location>
    <ligand>
        <name>Zn(2+)</name>
        <dbReference type="ChEBI" id="CHEBI:29105"/>
    </ligand>
</feature>
<dbReference type="GO" id="GO:0016787">
    <property type="term" value="F:hydrolase activity"/>
    <property type="evidence" value="ECO:0007669"/>
    <property type="project" value="UniProtKB-KW"/>
</dbReference>
<feature type="binding site" evidence="8">
    <location>
        <position position="265"/>
    </location>
    <ligand>
        <name>Zn(2+)</name>
        <dbReference type="ChEBI" id="CHEBI:29105"/>
    </ligand>
</feature>
<dbReference type="InterPro" id="IPR033411">
    <property type="entry name" value="Ribonuclease_PIN"/>
</dbReference>
<dbReference type="InterPro" id="IPR036283">
    <property type="entry name" value="NOB1_Zf-like_sf"/>
</dbReference>
<dbReference type="GO" id="GO:0005737">
    <property type="term" value="C:cytoplasm"/>
    <property type="evidence" value="ECO:0007669"/>
    <property type="project" value="UniProtKB-ARBA"/>
</dbReference>
<name>A0A4V1IR51_9FUNG</name>
<evidence type="ECO:0000256" key="1">
    <source>
        <dbReference type="ARBA" id="ARBA00005858"/>
    </source>
</evidence>
<dbReference type="Gene3D" id="6.20.210.10">
    <property type="entry name" value="Nin one binding (NOB1), Zn-ribbon-like"/>
    <property type="match status" value="1"/>
</dbReference>
<accession>A0A4V1IR51</accession>
<dbReference type="Pfam" id="PF17146">
    <property type="entry name" value="PIN_6"/>
    <property type="match status" value="1"/>
</dbReference>
<feature type="compositionally biased region" description="Low complexity" evidence="9">
    <location>
        <begin position="156"/>
        <end position="166"/>
    </location>
</feature>
<evidence type="ECO:0000256" key="3">
    <source>
        <dbReference type="ARBA" id="ARBA00022723"/>
    </source>
</evidence>
<dbReference type="PANTHER" id="PTHR12814">
    <property type="entry name" value="RNA-BINDING PROTEIN NOB1"/>
    <property type="match status" value="1"/>
</dbReference>